<dbReference type="GO" id="GO:0006152">
    <property type="term" value="P:purine nucleoside catabolic process"/>
    <property type="evidence" value="ECO:0007669"/>
    <property type="project" value="TreeGrafter"/>
</dbReference>
<keyword evidence="3" id="KW-0732">Signal</keyword>
<evidence type="ECO:0000256" key="1">
    <source>
        <dbReference type="ARBA" id="ARBA00022801"/>
    </source>
</evidence>
<gene>
    <name evidence="5" type="ORF">DFR64_0192</name>
</gene>
<dbReference type="PANTHER" id="PTHR12304:SF46">
    <property type="entry name" value="INOSINE-ADENOSINE-GUANOSINE-NUCLEOSIDE HYDROLASE"/>
    <property type="match status" value="1"/>
</dbReference>
<keyword evidence="2" id="KW-0326">Glycosidase</keyword>
<protein>
    <submittedName>
        <fullName evidence="5">Purine nucleosidase/pyrimidine-specific ribonucleoside hydrolase</fullName>
    </submittedName>
</protein>
<name>A0A347ZUU8_9CHLR</name>
<keyword evidence="1 5" id="KW-0378">Hydrolase</keyword>
<evidence type="ECO:0000256" key="2">
    <source>
        <dbReference type="ARBA" id="ARBA00023295"/>
    </source>
</evidence>
<evidence type="ECO:0000259" key="4">
    <source>
        <dbReference type="Pfam" id="PF01156"/>
    </source>
</evidence>
<dbReference type="Pfam" id="PF01156">
    <property type="entry name" value="IU_nuc_hydro"/>
    <property type="match status" value="1"/>
</dbReference>
<evidence type="ECO:0000313" key="5">
    <source>
        <dbReference type="EMBL" id="REG10337.1"/>
    </source>
</evidence>
<dbReference type="Gene3D" id="3.90.245.10">
    <property type="entry name" value="Ribonucleoside hydrolase-like"/>
    <property type="match status" value="1"/>
</dbReference>
<keyword evidence="6" id="KW-1185">Reference proteome</keyword>
<accession>A0A347ZUU8</accession>
<organism evidence="5 6">
    <name type="scientific">Pelolinea submarina</name>
    <dbReference type="NCBI Taxonomy" id="913107"/>
    <lineage>
        <taxon>Bacteria</taxon>
        <taxon>Bacillati</taxon>
        <taxon>Chloroflexota</taxon>
        <taxon>Anaerolineae</taxon>
        <taxon>Anaerolineales</taxon>
        <taxon>Anaerolineaceae</taxon>
        <taxon>Pelolinea</taxon>
    </lineage>
</organism>
<dbReference type="GO" id="GO:0005829">
    <property type="term" value="C:cytosol"/>
    <property type="evidence" value="ECO:0007669"/>
    <property type="project" value="TreeGrafter"/>
</dbReference>
<proteinExistence type="predicted"/>
<evidence type="ECO:0000313" key="6">
    <source>
        <dbReference type="Proteomes" id="UP000256388"/>
    </source>
</evidence>
<sequence length="368" mass="40202">MTRNKLSTALLVLTFVFFNGCITAQEPTPAVLPTEPAPEATLQPTATSEIQYFDDASEGSLPVIFSHDGAPDDVATLVYISKHPRVKLLGVIQSYGEQHPEKSLKEWQIFLYDVLDLDDVPIGVGAEDPLDPAHNEFPAGWRSGADNFWGVSLPAASQDYTAENGADLIVRLVNESPEKVVLLVTGAQTDLALALQQDPGIADNIAQVVIMGGAFNRGGNLNESPGYENNHAAEWNIFVDPLAAKQVFNSGIPLSIVSLDGSDDFIVSREDYDKIAGSDDPALQLLERSWQQNFNNWGGDFKIWDIVAGVAMTNPGYFTWTYDGVDVIAETGDTHGQTIRLDNSAKYTRFTSMTDYIGVRKTIFDILK</sequence>
<dbReference type="InterPro" id="IPR036452">
    <property type="entry name" value="Ribo_hydro-like"/>
</dbReference>
<dbReference type="InterPro" id="IPR023186">
    <property type="entry name" value="IUNH"/>
</dbReference>
<dbReference type="AlphaFoldDB" id="A0A347ZUU8"/>
<dbReference type="EMBL" id="QUMS01000001">
    <property type="protein sequence ID" value="REG10337.1"/>
    <property type="molecule type" value="Genomic_DNA"/>
</dbReference>
<feature type="signal peptide" evidence="3">
    <location>
        <begin position="1"/>
        <end position="24"/>
    </location>
</feature>
<dbReference type="OrthoDB" id="9797882at2"/>
<dbReference type="GO" id="GO:0008477">
    <property type="term" value="F:purine nucleosidase activity"/>
    <property type="evidence" value="ECO:0007669"/>
    <property type="project" value="TreeGrafter"/>
</dbReference>
<dbReference type="RefSeq" id="WP_116223525.1">
    <property type="nucleotide sequence ID" value="NZ_AP018437.1"/>
</dbReference>
<feature type="domain" description="Inosine/uridine-preferring nucleoside hydrolase" evidence="4">
    <location>
        <begin position="63"/>
        <end position="343"/>
    </location>
</feature>
<feature type="chain" id="PRO_5030063648" evidence="3">
    <location>
        <begin position="25"/>
        <end position="368"/>
    </location>
</feature>
<dbReference type="PANTHER" id="PTHR12304">
    <property type="entry name" value="INOSINE-URIDINE PREFERRING NUCLEOSIDE HYDROLASE"/>
    <property type="match status" value="1"/>
</dbReference>
<reference evidence="5 6" key="1">
    <citation type="submission" date="2018-08" db="EMBL/GenBank/DDBJ databases">
        <title>Genomic Encyclopedia of Type Strains, Phase IV (KMG-IV): sequencing the most valuable type-strain genomes for metagenomic binning, comparative biology and taxonomic classification.</title>
        <authorList>
            <person name="Goeker M."/>
        </authorList>
    </citation>
    <scope>NUCLEOTIDE SEQUENCE [LARGE SCALE GENOMIC DNA]</scope>
    <source>
        <strain evidence="5 6">DSM 23923</strain>
    </source>
</reference>
<dbReference type="Proteomes" id="UP000256388">
    <property type="component" value="Unassembled WGS sequence"/>
</dbReference>
<dbReference type="SUPFAM" id="SSF53590">
    <property type="entry name" value="Nucleoside hydrolase"/>
    <property type="match status" value="1"/>
</dbReference>
<comment type="caution">
    <text evidence="5">The sequence shown here is derived from an EMBL/GenBank/DDBJ whole genome shotgun (WGS) entry which is preliminary data.</text>
</comment>
<evidence type="ECO:0000256" key="3">
    <source>
        <dbReference type="SAM" id="SignalP"/>
    </source>
</evidence>
<dbReference type="InterPro" id="IPR001910">
    <property type="entry name" value="Inosine/uridine_hydrolase_dom"/>
</dbReference>